<organism evidence="7 8">
    <name type="scientific">[Clostridium] methylpentosum DSM 5476</name>
    <dbReference type="NCBI Taxonomy" id="537013"/>
    <lineage>
        <taxon>Bacteria</taxon>
        <taxon>Bacillati</taxon>
        <taxon>Bacillota</taxon>
        <taxon>Clostridia</taxon>
        <taxon>Eubacteriales</taxon>
        <taxon>Oscillospiraceae</taxon>
        <taxon>Oscillospiraceae incertae sedis</taxon>
    </lineage>
</organism>
<evidence type="ECO:0000256" key="2">
    <source>
        <dbReference type="ARBA" id="ARBA00022741"/>
    </source>
</evidence>
<dbReference type="InterPro" id="IPR036371">
    <property type="entry name" value="TPK_B1-bd_sf"/>
</dbReference>
<dbReference type="PANTHER" id="PTHR41299">
    <property type="entry name" value="THIAMINE PYROPHOSPHOKINASE"/>
    <property type="match status" value="1"/>
</dbReference>
<dbReference type="eggNOG" id="COG1564">
    <property type="taxonomic scope" value="Bacteria"/>
</dbReference>
<comment type="caution">
    <text evidence="7">The sequence shown here is derived from an EMBL/GenBank/DDBJ whole genome shotgun (WGS) entry which is preliminary data.</text>
</comment>
<protein>
    <recommendedName>
        <fullName evidence="5">Thiamine diphosphokinase</fullName>
        <ecNumber evidence="5">2.7.6.2</ecNumber>
    </recommendedName>
</protein>
<dbReference type="InterPro" id="IPR007373">
    <property type="entry name" value="Thiamin_PyroPKinase_B1-bd"/>
</dbReference>
<dbReference type="STRING" id="537013.CLOSTMETH_03454"/>
<gene>
    <name evidence="7" type="ORF">CLOSTMETH_03454</name>
</gene>
<dbReference type="EMBL" id="ACEC01000122">
    <property type="protein sequence ID" value="EEG28931.1"/>
    <property type="molecule type" value="Genomic_DNA"/>
</dbReference>
<keyword evidence="8" id="KW-1185">Reference proteome</keyword>
<dbReference type="PANTHER" id="PTHR41299:SF1">
    <property type="entry name" value="THIAMINE PYROPHOSPHOKINASE"/>
    <property type="match status" value="1"/>
</dbReference>
<reference evidence="7 8" key="1">
    <citation type="submission" date="2009-01" db="EMBL/GenBank/DDBJ databases">
        <authorList>
            <person name="Fulton L."/>
            <person name="Clifton S."/>
            <person name="Fulton B."/>
            <person name="Xu J."/>
            <person name="Minx P."/>
            <person name="Pepin K.H."/>
            <person name="Johnson M."/>
            <person name="Bhonagiri V."/>
            <person name="Nash W.E."/>
            <person name="Mardis E.R."/>
            <person name="Wilson R.K."/>
        </authorList>
    </citation>
    <scope>NUCLEOTIDE SEQUENCE [LARGE SCALE GENOMIC DNA]</scope>
    <source>
        <strain evidence="7 8">DSM 5476</strain>
    </source>
</reference>
<dbReference type="InterPro" id="IPR036759">
    <property type="entry name" value="TPK_catalytic_sf"/>
</dbReference>
<evidence type="ECO:0000256" key="3">
    <source>
        <dbReference type="ARBA" id="ARBA00022777"/>
    </source>
</evidence>
<name>C0EHV9_9FIRM</name>
<keyword evidence="1 7" id="KW-0808">Transferase</keyword>
<sequence length="210" mass="22446">MRAVILAGGSIQSDDIIRQYIRPDDFIICADSGYDHAVRMEIAPDLVVGDFDSVEEDLTEAQILGQIEVLSYPPEKDYTDTELAVEAALDRGADSILFLAATGSRLDHTISNILLLRSLLDAGIDAAVVDEHNEIRMLCGPATLQGRRGALVSLIPVTDCSGVTTSGLQYPLDNATLPLGISRGVSNVFLGSTAQVTLSEGYLLAIQARD</sequence>
<dbReference type="Gene3D" id="3.40.50.10240">
    <property type="entry name" value="Thiamin pyrophosphokinase, catalytic domain"/>
    <property type="match status" value="1"/>
</dbReference>
<evidence type="ECO:0000259" key="6">
    <source>
        <dbReference type="SMART" id="SM00983"/>
    </source>
</evidence>
<evidence type="ECO:0000313" key="7">
    <source>
        <dbReference type="EMBL" id="EEG28931.1"/>
    </source>
</evidence>
<dbReference type="CDD" id="cd07995">
    <property type="entry name" value="TPK"/>
    <property type="match status" value="1"/>
</dbReference>
<dbReference type="GO" id="GO:0009229">
    <property type="term" value="P:thiamine diphosphate biosynthetic process"/>
    <property type="evidence" value="ECO:0007669"/>
    <property type="project" value="InterPro"/>
</dbReference>
<dbReference type="SUPFAM" id="SSF63999">
    <property type="entry name" value="Thiamin pyrophosphokinase, catalytic domain"/>
    <property type="match status" value="1"/>
</dbReference>
<dbReference type="GO" id="GO:0004788">
    <property type="term" value="F:thiamine diphosphokinase activity"/>
    <property type="evidence" value="ECO:0007669"/>
    <property type="project" value="UniProtKB-UniRule"/>
</dbReference>
<keyword evidence="2" id="KW-0547">Nucleotide-binding</keyword>
<evidence type="ECO:0000313" key="8">
    <source>
        <dbReference type="Proteomes" id="UP000003340"/>
    </source>
</evidence>
<feature type="domain" description="Thiamin pyrophosphokinase thiamin-binding" evidence="6">
    <location>
        <begin position="146"/>
        <end position="204"/>
    </location>
</feature>
<dbReference type="EC" id="2.7.6.2" evidence="5"/>
<accession>C0EHV9</accession>
<dbReference type="GO" id="GO:0005524">
    <property type="term" value="F:ATP binding"/>
    <property type="evidence" value="ECO:0007669"/>
    <property type="project" value="UniProtKB-KW"/>
</dbReference>
<dbReference type="SUPFAM" id="SSF63862">
    <property type="entry name" value="Thiamin pyrophosphokinase, substrate-binding domain"/>
    <property type="match status" value="1"/>
</dbReference>
<dbReference type="Pfam" id="PF04265">
    <property type="entry name" value="TPK_B1_binding"/>
    <property type="match status" value="1"/>
</dbReference>
<dbReference type="InterPro" id="IPR053149">
    <property type="entry name" value="TPK"/>
</dbReference>
<dbReference type="NCBIfam" id="TIGR01378">
    <property type="entry name" value="thi_PPkinase"/>
    <property type="match status" value="1"/>
</dbReference>
<keyword evidence="4" id="KW-0067">ATP-binding</keyword>
<dbReference type="InterPro" id="IPR007371">
    <property type="entry name" value="TPK_catalytic"/>
</dbReference>
<dbReference type="InterPro" id="IPR006282">
    <property type="entry name" value="Thi_PPkinase"/>
</dbReference>
<dbReference type="HOGENOM" id="CLU_044237_1_2_9"/>
<dbReference type="GO" id="GO:0030975">
    <property type="term" value="F:thiamine binding"/>
    <property type="evidence" value="ECO:0007669"/>
    <property type="project" value="InterPro"/>
</dbReference>
<proteinExistence type="predicted"/>
<dbReference type="AlphaFoldDB" id="C0EHV9"/>
<evidence type="ECO:0000256" key="5">
    <source>
        <dbReference type="NCBIfam" id="TIGR01378"/>
    </source>
</evidence>
<dbReference type="GO" id="GO:0006772">
    <property type="term" value="P:thiamine metabolic process"/>
    <property type="evidence" value="ECO:0007669"/>
    <property type="project" value="UniProtKB-UniRule"/>
</dbReference>
<dbReference type="GO" id="GO:0016301">
    <property type="term" value="F:kinase activity"/>
    <property type="evidence" value="ECO:0007669"/>
    <property type="project" value="UniProtKB-KW"/>
</dbReference>
<dbReference type="Proteomes" id="UP000003340">
    <property type="component" value="Unassembled WGS sequence"/>
</dbReference>
<reference evidence="7 8" key="2">
    <citation type="submission" date="2009-02" db="EMBL/GenBank/DDBJ databases">
        <title>Draft genome sequence of Clostridium methylpentosum (DSM 5476).</title>
        <authorList>
            <person name="Sudarsanam P."/>
            <person name="Ley R."/>
            <person name="Guruge J."/>
            <person name="Turnbaugh P.J."/>
            <person name="Mahowald M."/>
            <person name="Liep D."/>
            <person name="Gordon J."/>
        </authorList>
    </citation>
    <scope>NUCLEOTIDE SEQUENCE [LARGE SCALE GENOMIC DNA]</scope>
    <source>
        <strain evidence="7 8">DSM 5476</strain>
    </source>
</reference>
<keyword evidence="3 7" id="KW-0418">Kinase</keyword>
<evidence type="ECO:0000256" key="4">
    <source>
        <dbReference type="ARBA" id="ARBA00022840"/>
    </source>
</evidence>
<dbReference type="Pfam" id="PF04263">
    <property type="entry name" value="TPK_catalytic"/>
    <property type="match status" value="1"/>
</dbReference>
<evidence type="ECO:0000256" key="1">
    <source>
        <dbReference type="ARBA" id="ARBA00022679"/>
    </source>
</evidence>
<dbReference type="SMART" id="SM00983">
    <property type="entry name" value="TPK_B1_binding"/>
    <property type="match status" value="1"/>
</dbReference>